<sequence>MVSEESEWFSSYWKRDINGHNSALDFLVDTKDIQALNSKKHNQESRCKKLKKAGTKLVIDIIFKRAGANVPHENQAGLPGLKVTRATLTSHWLSLTLTGSQNRS</sequence>
<dbReference type="Proteomes" id="UP000003786">
    <property type="component" value="Chromosome 4"/>
</dbReference>
<dbReference type="KEGG" id="tot:TOT_040000452"/>
<dbReference type="AlphaFoldDB" id="J4C4F1"/>
<name>J4C4F1_THEOR</name>
<evidence type="ECO:0000313" key="2">
    <source>
        <dbReference type="Proteomes" id="UP000003786"/>
    </source>
</evidence>
<keyword evidence="2" id="KW-1185">Reference proteome</keyword>
<dbReference type="EMBL" id="AP011949">
    <property type="protein sequence ID" value="BAM42076.1"/>
    <property type="molecule type" value="Genomic_DNA"/>
</dbReference>
<gene>
    <name evidence="1" type="ORF">TOT_040000452</name>
</gene>
<evidence type="ECO:0000313" key="1">
    <source>
        <dbReference type="EMBL" id="BAM42076.1"/>
    </source>
</evidence>
<organism evidence="1 2">
    <name type="scientific">Theileria orientalis strain Shintoku</name>
    <dbReference type="NCBI Taxonomy" id="869250"/>
    <lineage>
        <taxon>Eukaryota</taxon>
        <taxon>Sar</taxon>
        <taxon>Alveolata</taxon>
        <taxon>Apicomplexa</taxon>
        <taxon>Aconoidasida</taxon>
        <taxon>Piroplasmida</taxon>
        <taxon>Theileriidae</taxon>
        <taxon>Theileria</taxon>
    </lineage>
</organism>
<reference evidence="1 2" key="1">
    <citation type="journal article" date="2012" name="MBio">
        <title>Comparative genome analysis of three eukaryotic parasites with differing abilities to transform leukocytes reveals key mediators of Theileria-induced leukocyte transformation.</title>
        <authorList>
            <person name="Hayashida K."/>
            <person name="Hara Y."/>
            <person name="Abe T."/>
            <person name="Yamasaki C."/>
            <person name="Toyoda A."/>
            <person name="Kosuge T."/>
            <person name="Suzuki Y."/>
            <person name="Sato Y."/>
            <person name="Kawashima S."/>
            <person name="Katayama T."/>
            <person name="Wakaguri H."/>
            <person name="Inoue N."/>
            <person name="Homma K."/>
            <person name="Tada-Umezaki M."/>
            <person name="Yagi Y."/>
            <person name="Fujii Y."/>
            <person name="Habara T."/>
            <person name="Kanehisa M."/>
            <person name="Watanabe H."/>
            <person name="Ito K."/>
            <person name="Gojobori T."/>
            <person name="Sugawara H."/>
            <person name="Imanishi T."/>
            <person name="Weir W."/>
            <person name="Gardner M."/>
            <person name="Pain A."/>
            <person name="Shiels B."/>
            <person name="Hattori M."/>
            <person name="Nene V."/>
            <person name="Sugimoto C."/>
        </authorList>
    </citation>
    <scope>NUCLEOTIDE SEQUENCE [LARGE SCALE GENOMIC DNA]</scope>
    <source>
        <strain evidence="1 2">Shintoku</strain>
    </source>
</reference>
<proteinExistence type="predicted"/>
<dbReference type="VEuPathDB" id="PiroplasmaDB:TOT_040000452"/>
<protein>
    <submittedName>
        <fullName evidence="1">Uncharacterized protein</fullName>
    </submittedName>
</protein>
<dbReference type="GeneID" id="20716513"/>
<dbReference type="RefSeq" id="XP_009692377.1">
    <property type="nucleotide sequence ID" value="XM_009694082.1"/>
</dbReference>
<accession>J4C4F1</accession>